<dbReference type="SMART" id="SM00062">
    <property type="entry name" value="PBPb"/>
    <property type="match status" value="1"/>
</dbReference>
<comment type="caution">
    <text evidence="2">The sequence shown here is derived from an EMBL/GenBank/DDBJ whole genome shotgun (WGS) entry which is preliminary data.</text>
</comment>
<dbReference type="AlphaFoldDB" id="A0A086YCT3"/>
<dbReference type="Proteomes" id="UP000028826">
    <property type="component" value="Unassembled WGS sequence"/>
</dbReference>
<dbReference type="Gene3D" id="3.40.190.10">
    <property type="entry name" value="Periplasmic binding protein-like II"/>
    <property type="match status" value="2"/>
</dbReference>
<dbReference type="GO" id="GO:0016020">
    <property type="term" value="C:membrane"/>
    <property type="evidence" value="ECO:0007669"/>
    <property type="project" value="InterPro"/>
</dbReference>
<dbReference type="OrthoDB" id="9807134at2"/>
<keyword evidence="3" id="KW-1185">Reference proteome</keyword>
<sequence>MKKIAMTAAVLATMAGSAFAQQVVRIGTEGAYAPYNFINDSGKLDGYEVELGGELCKRLSLTCEFVQNDWDTIMANLNSGNYDLIMAGMSITEERKKDRLFTQNYTPPTVSLYVAASDDVDVTKGIVAAQTATIQAQHVAESGATLVEFATPDETVSAVRNGEADAVLADLDYLQPIVDQSNGELVIVDRVQLGEGVGAAFRMSDAALRDRFDGVIGEMKQDGTINKLIVKWFGEDAVVY</sequence>
<accession>A0A086YCT3</accession>
<dbReference type="GO" id="GO:0015276">
    <property type="term" value="F:ligand-gated monoatomic ion channel activity"/>
    <property type="evidence" value="ECO:0007669"/>
    <property type="project" value="InterPro"/>
</dbReference>
<evidence type="ECO:0000313" key="3">
    <source>
        <dbReference type="Proteomes" id="UP000028826"/>
    </source>
</evidence>
<dbReference type="InterPro" id="IPR001638">
    <property type="entry name" value="Solute-binding_3/MltF_N"/>
</dbReference>
<gene>
    <name evidence="2" type="ORF">CN97_06655</name>
</gene>
<evidence type="ECO:0000256" key="1">
    <source>
        <dbReference type="ARBA" id="ARBA00022729"/>
    </source>
</evidence>
<dbReference type="Pfam" id="PF00497">
    <property type="entry name" value="SBP_bac_3"/>
    <property type="match status" value="1"/>
</dbReference>
<dbReference type="SMART" id="SM00079">
    <property type="entry name" value="PBPe"/>
    <property type="match status" value="1"/>
</dbReference>
<dbReference type="EMBL" id="JGYG01000001">
    <property type="protein sequence ID" value="KFI32083.1"/>
    <property type="molecule type" value="Genomic_DNA"/>
</dbReference>
<name>A0A086YCT3_9RHOB</name>
<reference evidence="2 3" key="1">
    <citation type="submission" date="2014-03" db="EMBL/GenBank/DDBJ databases">
        <title>Genome of Haematobacter massiliensis CCUG 47968.</title>
        <authorList>
            <person name="Wang D."/>
            <person name="Wang G."/>
        </authorList>
    </citation>
    <scope>NUCLEOTIDE SEQUENCE [LARGE SCALE GENOMIC DNA]</scope>
    <source>
        <strain evidence="2 3">CCUG 47968</strain>
    </source>
</reference>
<dbReference type="PANTHER" id="PTHR35936:SF19">
    <property type="entry name" value="AMINO-ACID-BINDING PROTEIN YXEM-RELATED"/>
    <property type="match status" value="1"/>
</dbReference>
<proteinExistence type="predicted"/>
<evidence type="ECO:0000313" key="2">
    <source>
        <dbReference type="EMBL" id="KFI32083.1"/>
    </source>
</evidence>
<dbReference type="STRING" id="195105.CN97_06655"/>
<dbReference type="SUPFAM" id="SSF53850">
    <property type="entry name" value="Periplasmic binding protein-like II"/>
    <property type="match status" value="1"/>
</dbReference>
<keyword evidence="1" id="KW-0732">Signal</keyword>
<organism evidence="2 3">
    <name type="scientific">Haematobacter massiliensis</name>
    <dbReference type="NCBI Taxonomy" id="195105"/>
    <lineage>
        <taxon>Bacteria</taxon>
        <taxon>Pseudomonadati</taxon>
        <taxon>Pseudomonadota</taxon>
        <taxon>Alphaproteobacteria</taxon>
        <taxon>Rhodobacterales</taxon>
        <taxon>Paracoccaceae</taxon>
        <taxon>Haematobacter</taxon>
    </lineage>
</organism>
<protein>
    <submittedName>
        <fullName evidence="2">Amino acid ABC transporter</fullName>
    </submittedName>
</protein>
<dbReference type="InterPro" id="IPR001320">
    <property type="entry name" value="Iontro_rcpt_C"/>
</dbReference>
<dbReference type="eggNOG" id="COG0834">
    <property type="taxonomic scope" value="Bacteria"/>
</dbReference>
<dbReference type="RefSeq" id="WP_035706431.1">
    <property type="nucleotide sequence ID" value="NZ_CAMIFG010000009.1"/>
</dbReference>
<dbReference type="PANTHER" id="PTHR35936">
    <property type="entry name" value="MEMBRANE-BOUND LYTIC MUREIN TRANSGLYCOSYLASE F"/>
    <property type="match status" value="1"/>
</dbReference>